<comment type="caution">
    <text evidence="2">The sequence shown here is derived from an EMBL/GenBank/DDBJ whole genome shotgun (WGS) entry which is preliminary data.</text>
</comment>
<sequence>MPWFKIDDSAHSHPKFIRAGNAALGLWLRCGSYSAQHLLEGFIPKSVIKPFGGTPAQVRKLLEAGLWHEAGHDCDRCPQPADGYMIHDFFEGGRNVTKTQHEANRKGAAERAAKSRESKKRADSERESNNIQYATSFQMKPNRARNEPYFQGSTAGQEGLSHRTPADGAALAHAAAMPVPSTSSGSTAAAGEPAGSSGLPDQLAGLKRAIGAAGLSGVSWDLRESAWEYTRQAIDRVGVPAMVAFAVNSARLKGLPAGASAWVQGWRSLEPTPEPQIGVSYLPAAVGLPTAVNRQQQEVDDWASRAMSRARARMTEENP</sequence>
<dbReference type="EMBL" id="BAAAHB010000011">
    <property type="protein sequence ID" value="GAA0453868.1"/>
    <property type="molecule type" value="Genomic_DNA"/>
</dbReference>
<accession>A0ABP3JK78</accession>
<dbReference type="RefSeq" id="WP_344087831.1">
    <property type="nucleotide sequence ID" value="NZ_BAAAHB010000011.1"/>
</dbReference>
<keyword evidence="3" id="KW-1185">Reference proteome</keyword>
<evidence type="ECO:0000256" key="1">
    <source>
        <dbReference type="SAM" id="MobiDB-lite"/>
    </source>
</evidence>
<dbReference type="Proteomes" id="UP001499895">
    <property type="component" value="Unassembled WGS sequence"/>
</dbReference>
<feature type="compositionally biased region" description="Basic and acidic residues" evidence="1">
    <location>
        <begin position="99"/>
        <end position="128"/>
    </location>
</feature>
<name>A0ABP3JK78_9ACTN</name>
<proteinExistence type="predicted"/>
<feature type="region of interest" description="Disordered" evidence="1">
    <location>
        <begin position="98"/>
        <end position="197"/>
    </location>
</feature>
<evidence type="ECO:0008006" key="4">
    <source>
        <dbReference type="Google" id="ProtNLM"/>
    </source>
</evidence>
<gene>
    <name evidence="2" type="ORF">GCM10009544_15790</name>
</gene>
<evidence type="ECO:0000313" key="3">
    <source>
        <dbReference type="Proteomes" id="UP001499895"/>
    </source>
</evidence>
<feature type="compositionally biased region" description="Polar residues" evidence="1">
    <location>
        <begin position="129"/>
        <end position="139"/>
    </location>
</feature>
<reference evidence="3" key="1">
    <citation type="journal article" date="2019" name="Int. J. Syst. Evol. Microbiol.">
        <title>The Global Catalogue of Microorganisms (GCM) 10K type strain sequencing project: providing services to taxonomists for standard genome sequencing and annotation.</title>
        <authorList>
            <consortium name="The Broad Institute Genomics Platform"/>
            <consortium name="The Broad Institute Genome Sequencing Center for Infectious Disease"/>
            <person name="Wu L."/>
            <person name="Ma J."/>
        </authorList>
    </citation>
    <scope>NUCLEOTIDE SEQUENCE [LARGE SCALE GENOMIC DNA]</scope>
    <source>
        <strain evidence="3">JCM 10649</strain>
    </source>
</reference>
<organism evidence="2 3">
    <name type="scientific">Streptomyces stramineus</name>
    <dbReference type="NCBI Taxonomy" id="173861"/>
    <lineage>
        <taxon>Bacteria</taxon>
        <taxon>Bacillati</taxon>
        <taxon>Actinomycetota</taxon>
        <taxon>Actinomycetes</taxon>
        <taxon>Kitasatosporales</taxon>
        <taxon>Streptomycetaceae</taxon>
        <taxon>Streptomyces</taxon>
    </lineage>
</organism>
<protein>
    <recommendedName>
        <fullName evidence="4">Mucin-2</fullName>
    </recommendedName>
</protein>
<feature type="compositionally biased region" description="Low complexity" evidence="1">
    <location>
        <begin position="166"/>
        <end position="197"/>
    </location>
</feature>
<evidence type="ECO:0000313" key="2">
    <source>
        <dbReference type="EMBL" id="GAA0453868.1"/>
    </source>
</evidence>